<dbReference type="RefSeq" id="WP_185383862.1">
    <property type="nucleotide sequence ID" value="NZ_CP124268.1"/>
</dbReference>
<evidence type="ECO:0000256" key="2">
    <source>
        <dbReference type="ARBA" id="ARBA00022737"/>
    </source>
</evidence>
<evidence type="ECO:0000313" key="6">
    <source>
        <dbReference type="EMBL" id="MBC1486588.1"/>
    </source>
</evidence>
<feature type="signal peptide" evidence="3">
    <location>
        <begin position="1"/>
        <end position="27"/>
    </location>
</feature>
<dbReference type="Proteomes" id="UP000523362">
    <property type="component" value="Unassembled WGS sequence"/>
</dbReference>
<accession>A0A7X1C6V9</accession>
<dbReference type="SUPFAM" id="SSF52075">
    <property type="entry name" value="Outer arm dynein light chain 1"/>
    <property type="match status" value="1"/>
</dbReference>
<dbReference type="AlphaFoldDB" id="A0A7X1C6V9"/>
<evidence type="ECO:0008006" key="8">
    <source>
        <dbReference type="Google" id="ProtNLM"/>
    </source>
</evidence>
<dbReference type="Pfam" id="PF08191">
    <property type="entry name" value="LRR_adjacent"/>
    <property type="match status" value="1"/>
</dbReference>
<gene>
    <name evidence="6" type="ORF">HB897_10140</name>
</gene>
<feature type="domain" description="Internalin N-terminal" evidence="5">
    <location>
        <begin position="30"/>
        <end position="68"/>
    </location>
</feature>
<dbReference type="InterPro" id="IPR032675">
    <property type="entry name" value="LRR_dom_sf"/>
</dbReference>
<comment type="caution">
    <text evidence="6">The sequence shown here is derived from an EMBL/GenBank/DDBJ whole genome shotgun (WGS) entry which is preliminary data.</text>
</comment>
<organism evidence="6 7">
    <name type="scientific">Listeria seeligeri</name>
    <dbReference type="NCBI Taxonomy" id="1640"/>
    <lineage>
        <taxon>Bacteria</taxon>
        <taxon>Bacillati</taxon>
        <taxon>Bacillota</taxon>
        <taxon>Bacilli</taxon>
        <taxon>Bacillales</taxon>
        <taxon>Listeriaceae</taxon>
        <taxon>Listeria</taxon>
    </lineage>
</organism>
<proteinExistence type="predicted"/>
<evidence type="ECO:0000259" key="4">
    <source>
        <dbReference type="Pfam" id="PF08191"/>
    </source>
</evidence>
<dbReference type="InterPro" id="IPR001611">
    <property type="entry name" value="Leu-rich_rpt"/>
</dbReference>
<name>A0A7X1C6V9_LISSE</name>
<evidence type="ECO:0000313" key="7">
    <source>
        <dbReference type="Proteomes" id="UP000523362"/>
    </source>
</evidence>
<dbReference type="InterPro" id="IPR024634">
    <property type="entry name" value="Internalin_N"/>
</dbReference>
<reference evidence="6 7" key="1">
    <citation type="submission" date="2020-03" db="EMBL/GenBank/DDBJ databases">
        <title>Soil Listeria distribution.</title>
        <authorList>
            <person name="Liao J."/>
            <person name="Wiedmann M."/>
        </authorList>
    </citation>
    <scope>NUCLEOTIDE SEQUENCE [LARGE SCALE GENOMIC DNA]</scope>
    <source>
        <strain evidence="6 7">FSL L7-1560</strain>
    </source>
</reference>
<evidence type="ECO:0000256" key="1">
    <source>
        <dbReference type="ARBA" id="ARBA00022614"/>
    </source>
</evidence>
<dbReference type="InterPro" id="IPR050836">
    <property type="entry name" value="SDS22/Internalin_LRR"/>
</dbReference>
<keyword evidence="3" id="KW-0732">Signal</keyword>
<evidence type="ECO:0000256" key="3">
    <source>
        <dbReference type="SAM" id="SignalP"/>
    </source>
</evidence>
<protein>
    <recommendedName>
        <fullName evidence="8">Leucine-rich repeat-containing adjacent domain-containing protein</fullName>
    </recommendedName>
</protein>
<feature type="chain" id="PRO_5030510129" description="Leucine-rich repeat-containing adjacent domain-containing protein" evidence="3">
    <location>
        <begin position="28"/>
        <end position="304"/>
    </location>
</feature>
<dbReference type="PANTHER" id="PTHR46652">
    <property type="entry name" value="LEUCINE-RICH REPEAT AND IQ DOMAIN-CONTAINING PROTEIN 1-RELATED"/>
    <property type="match status" value="1"/>
</dbReference>
<keyword evidence="2" id="KW-0677">Repeat</keyword>
<dbReference type="PANTHER" id="PTHR46652:SF3">
    <property type="entry name" value="LEUCINE-RICH REPEAT-CONTAINING PROTEIN 9"/>
    <property type="match status" value="1"/>
</dbReference>
<dbReference type="Pfam" id="PF12354">
    <property type="entry name" value="Internalin_N"/>
    <property type="match status" value="1"/>
</dbReference>
<dbReference type="InterPro" id="IPR025875">
    <property type="entry name" value="Leu-rich_rpt_4"/>
</dbReference>
<dbReference type="InterPro" id="IPR012569">
    <property type="entry name" value="Inl_IR"/>
</dbReference>
<dbReference type="PROSITE" id="PS51257">
    <property type="entry name" value="PROKAR_LIPOPROTEIN"/>
    <property type="match status" value="1"/>
</dbReference>
<feature type="domain" description="Internalin Ig-like inter-repeat region" evidence="4">
    <location>
        <begin position="242"/>
        <end position="281"/>
    </location>
</feature>
<keyword evidence="1" id="KW-0433">Leucine-rich repeat</keyword>
<dbReference type="PROSITE" id="PS51450">
    <property type="entry name" value="LRR"/>
    <property type="match status" value="3"/>
</dbReference>
<dbReference type="Gene3D" id="3.80.10.10">
    <property type="entry name" value="Ribonuclease Inhibitor"/>
    <property type="match status" value="1"/>
</dbReference>
<evidence type="ECO:0000259" key="5">
    <source>
        <dbReference type="Pfam" id="PF12354"/>
    </source>
</evidence>
<dbReference type="Pfam" id="PF12799">
    <property type="entry name" value="LRR_4"/>
    <property type="match status" value="1"/>
</dbReference>
<sequence length="304" mass="34034">MKIKGLILIGLALSCFFLFSMLQVAHASGEIKGEKSINEIFEDGNLALIIAGKLNKSIVDDVTQAELNTIMQFDAEYCDIKSISGVEFLKNLASVNLNSNKIVDLSPLKDLKELKVLNLNNNIIKQLKPLSNIRTLRVLELNENIISDVDSLKNLSELRILLVNSNKIVDISCVGNMQKLFVLEANNNSITNMQPIMKRKEATYSAQNQILYKQPVTVNPNNSFQMLNPVVVGVCERNPENLAPKEISVGGQYDFPDITWKNLASKPETIECSYSYGDKYNLKIIQPLNYKSVAKPNIKKQTKK</sequence>
<dbReference type="EMBL" id="JAARRG010000006">
    <property type="protein sequence ID" value="MBC1486588.1"/>
    <property type="molecule type" value="Genomic_DNA"/>
</dbReference>